<comment type="caution">
    <text evidence="14">The sequence shown here is derived from an EMBL/GenBank/DDBJ whole genome shotgun (WGS) entry which is preliminary data.</text>
</comment>
<accession>A0A553IHF1</accession>
<organism evidence="14 15">
    <name type="scientific">Acholeplasma laidlawii</name>
    <dbReference type="NCBI Taxonomy" id="2148"/>
    <lineage>
        <taxon>Bacteria</taxon>
        <taxon>Bacillati</taxon>
        <taxon>Mycoplasmatota</taxon>
        <taxon>Mollicutes</taxon>
        <taxon>Acholeplasmatales</taxon>
        <taxon>Acholeplasmataceae</taxon>
        <taxon>Acholeplasma</taxon>
    </lineage>
</organism>
<dbReference type="Gene3D" id="2.40.240.20">
    <property type="entry name" value="Hypothetical PUA domain-like, domain 1"/>
    <property type="match status" value="1"/>
</dbReference>
<dbReference type="OMA" id="RCITQWK"/>
<comment type="similarity">
    <text evidence="2 12">Belongs to the RNA methyltransferase RsmE family.</text>
</comment>
<dbReference type="EMBL" id="VKID01000001">
    <property type="protein sequence ID" value="TRX99620.1"/>
    <property type="molecule type" value="Genomic_DNA"/>
</dbReference>
<dbReference type="Pfam" id="PF04452">
    <property type="entry name" value="Methyltrans_RNA"/>
    <property type="match status" value="1"/>
</dbReference>
<dbReference type="EC" id="2.1.1.193" evidence="3 12"/>
<sequence>MQRYFLDHKNKIDKDDVHHILNVMRFKSGTVVEVCGISGCYLATLEIQHKEVGFLTTEKLDDNPPLNVTIVQGLPKGDKMDTVTKYATLFQAKSIIFVAMKRSIAKLSNVDHKLSRLNKIAKEAAELSKRSTLPHIQLLENLKDINTDGKQLVLLDELERVYNIKDFIKDHGNKDLIVIVGPEGGIDETERNALVERGAITVSLGQSILPTELAHIPILNACLLTKI</sequence>
<evidence type="ECO:0000256" key="4">
    <source>
        <dbReference type="ARBA" id="ARBA00013673"/>
    </source>
</evidence>
<comment type="catalytic activity">
    <reaction evidence="11 12">
        <text>uridine(1498) in 16S rRNA + S-adenosyl-L-methionine = N(3)-methyluridine(1498) in 16S rRNA + S-adenosyl-L-homocysteine + H(+)</text>
        <dbReference type="Rhea" id="RHEA:42920"/>
        <dbReference type="Rhea" id="RHEA-COMP:10283"/>
        <dbReference type="Rhea" id="RHEA-COMP:10284"/>
        <dbReference type="ChEBI" id="CHEBI:15378"/>
        <dbReference type="ChEBI" id="CHEBI:57856"/>
        <dbReference type="ChEBI" id="CHEBI:59789"/>
        <dbReference type="ChEBI" id="CHEBI:65315"/>
        <dbReference type="ChEBI" id="CHEBI:74502"/>
        <dbReference type="EC" id="2.1.1.193"/>
    </reaction>
</comment>
<dbReference type="InterPro" id="IPR046886">
    <property type="entry name" value="RsmE_MTase_dom"/>
</dbReference>
<evidence type="ECO:0000313" key="14">
    <source>
        <dbReference type="EMBL" id="TRX99620.1"/>
    </source>
</evidence>
<dbReference type="Gene3D" id="3.40.1280.10">
    <property type="match status" value="1"/>
</dbReference>
<dbReference type="InterPro" id="IPR029028">
    <property type="entry name" value="Alpha/beta_knot_MTases"/>
</dbReference>
<dbReference type="SUPFAM" id="SSF88697">
    <property type="entry name" value="PUA domain-like"/>
    <property type="match status" value="1"/>
</dbReference>
<dbReference type="GO" id="GO:0070042">
    <property type="term" value="F:rRNA (uridine-N3-)-methyltransferase activity"/>
    <property type="evidence" value="ECO:0007669"/>
    <property type="project" value="TreeGrafter"/>
</dbReference>
<feature type="domain" description="Ribosomal RNA small subunit methyltransferase E methyltransferase" evidence="13">
    <location>
        <begin position="64"/>
        <end position="220"/>
    </location>
</feature>
<dbReference type="NCBIfam" id="TIGR00046">
    <property type="entry name" value="RsmE family RNA methyltransferase"/>
    <property type="match status" value="1"/>
</dbReference>
<dbReference type="InterPro" id="IPR029026">
    <property type="entry name" value="tRNA_m1G_MTases_N"/>
</dbReference>
<keyword evidence="7 12" id="KW-0489">Methyltransferase</keyword>
<dbReference type="InterPro" id="IPR015947">
    <property type="entry name" value="PUA-like_sf"/>
</dbReference>
<keyword evidence="5 12" id="KW-0963">Cytoplasm</keyword>
<dbReference type="PANTHER" id="PTHR30027:SF3">
    <property type="entry name" value="16S RRNA (URACIL(1498)-N(3))-METHYLTRANSFERASE"/>
    <property type="match status" value="1"/>
</dbReference>
<dbReference type="InterPro" id="IPR006700">
    <property type="entry name" value="RsmE"/>
</dbReference>
<proteinExistence type="inferred from homology"/>
<keyword evidence="9 12" id="KW-0949">S-adenosyl-L-methionine</keyword>
<dbReference type="CDD" id="cd18084">
    <property type="entry name" value="RsmE-like"/>
    <property type="match status" value="1"/>
</dbReference>
<evidence type="ECO:0000256" key="2">
    <source>
        <dbReference type="ARBA" id="ARBA00005528"/>
    </source>
</evidence>
<evidence type="ECO:0000256" key="11">
    <source>
        <dbReference type="ARBA" id="ARBA00047944"/>
    </source>
</evidence>
<evidence type="ECO:0000259" key="13">
    <source>
        <dbReference type="Pfam" id="PF04452"/>
    </source>
</evidence>
<evidence type="ECO:0000256" key="10">
    <source>
        <dbReference type="ARBA" id="ARBA00025699"/>
    </source>
</evidence>
<comment type="function">
    <text evidence="10 12">Specifically methylates the N3 position of the uracil ring of uridine 1498 (m3U1498) in 16S rRNA. Acts on the fully assembled 30S ribosomal subunit.</text>
</comment>
<dbReference type="GeneID" id="41339101"/>
<dbReference type="SUPFAM" id="SSF75217">
    <property type="entry name" value="alpha/beta knot"/>
    <property type="match status" value="1"/>
</dbReference>
<protein>
    <recommendedName>
        <fullName evidence="4 12">Ribosomal RNA small subunit methyltransferase E</fullName>
        <ecNumber evidence="3 12">2.1.1.193</ecNumber>
    </recommendedName>
</protein>
<evidence type="ECO:0000313" key="15">
    <source>
        <dbReference type="Proteomes" id="UP000315938"/>
    </source>
</evidence>
<evidence type="ECO:0000256" key="9">
    <source>
        <dbReference type="ARBA" id="ARBA00022691"/>
    </source>
</evidence>
<dbReference type="PIRSF" id="PIRSF015601">
    <property type="entry name" value="MTase_slr0722"/>
    <property type="match status" value="1"/>
</dbReference>
<keyword evidence="8 12" id="KW-0808">Transferase</keyword>
<evidence type="ECO:0000256" key="1">
    <source>
        <dbReference type="ARBA" id="ARBA00004496"/>
    </source>
</evidence>
<evidence type="ECO:0000256" key="3">
    <source>
        <dbReference type="ARBA" id="ARBA00012328"/>
    </source>
</evidence>
<keyword evidence="6 12" id="KW-0698">rRNA processing</keyword>
<evidence type="ECO:0000256" key="8">
    <source>
        <dbReference type="ARBA" id="ARBA00022679"/>
    </source>
</evidence>
<dbReference type="GO" id="GO:0070475">
    <property type="term" value="P:rRNA base methylation"/>
    <property type="evidence" value="ECO:0007669"/>
    <property type="project" value="TreeGrafter"/>
</dbReference>
<evidence type="ECO:0000256" key="7">
    <source>
        <dbReference type="ARBA" id="ARBA00022603"/>
    </source>
</evidence>
<dbReference type="RefSeq" id="WP_012242894.1">
    <property type="nucleotide sequence ID" value="NZ_JACAOE010000001.1"/>
</dbReference>
<reference evidence="14 15" key="1">
    <citation type="submission" date="2019-07" db="EMBL/GenBank/DDBJ databases">
        <title>Genome sequence of Acholeplasma laidlawii strain with increased resistance to erythromycin.</title>
        <authorList>
            <person name="Medvedeva E.S."/>
            <person name="Baranova N.B."/>
            <person name="Siniagina M.N."/>
            <person name="Mouzykantov A."/>
            <person name="Chernova O.A."/>
            <person name="Chernov V.M."/>
        </authorList>
    </citation>
    <scope>NUCLEOTIDE SEQUENCE [LARGE SCALE GENOMIC DNA]</scope>
    <source>
        <strain evidence="14 15">PG8REry</strain>
    </source>
</reference>
<dbReference type="GO" id="GO:0005737">
    <property type="term" value="C:cytoplasm"/>
    <property type="evidence" value="ECO:0007669"/>
    <property type="project" value="UniProtKB-SubCell"/>
</dbReference>
<dbReference type="AlphaFoldDB" id="A0A553IHF1"/>
<gene>
    <name evidence="14" type="ORF">FNV44_00845</name>
</gene>
<comment type="subcellular location">
    <subcellularLocation>
        <location evidence="1 12">Cytoplasm</location>
    </subcellularLocation>
</comment>
<dbReference type="PANTHER" id="PTHR30027">
    <property type="entry name" value="RIBOSOMAL RNA SMALL SUBUNIT METHYLTRANSFERASE E"/>
    <property type="match status" value="1"/>
</dbReference>
<evidence type="ECO:0000256" key="5">
    <source>
        <dbReference type="ARBA" id="ARBA00022490"/>
    </source>
</evidence>
<name>A0A553IHF1_ACHLA</name>
<dbReference type="Proteomes" id="UP000315938">
    <property type="component" value="Unassembled WGS sequence"/>
</dbReference>
<evidence type="ECO:0000256" key="6">
    <source>
        <dbReference type="ARBA" id="ARBA00022552"/>
    </source>
</evidence>
<evidence type="ECO:0000256" key="12">
    <source>
        <dbReference type="PIRNR" id="PIRNR015601"/>
    </source>
</evidence>